<dbReference type="InterPro" id="IPR014780">
    <property type="entry name" value="tRNA_psdUridine_synth_TruB"/>
</dbReference>
<feature type="domain" description="tRNA pseudouridylate synthase B C-terminal" evidence="8">
    <location>
        <begin position="192"/>
        <end position="232"/>
    </location>
</feature>
<dbReference type="EC" id="5.4.99.25" evidence="5"/>
<organism evidence="9 10">
    <name type="scientific">Terrabacter aeriphilus</name>
    <dbReference type="NCBI Taxonomy" id="515662"/>
    <lineage>
        <taxon>Bacteria</taxon>
        <taxon>Bacillati</taxon>
        <taxon>Actinomycetota</taxon>
        <taxon>Actinomycetes</taxon>
        <taxon>Micrococcales</taxon>
        <taxon>Intrasporangiaceae</taxon>
        <taxon>Terrabacter</taxon>
    </lineage>
</organism>
<evidence type="ECO:0000313" key="9">
    <source>
        <dbReference type="EMBL" id="GAA5023039.1"/>
    </source>
</evidence>
<dbReference type="RefSeq" id="WP_345506738.1">
    <property type="nucleotide sequence ID" value="NZ_BAABIW010000010.1"/>
</dbReference>
<comment type="catalytic activity">
    <reaction evidence="1 5">
        <text>uridine(55) in tRNA = pseudouridine(55) in tRNA</text>
        <dbReference type="Rhea" id="RHEA:42532"/>
        <dbReference type="Rhea" id="RHEA-COMP:10101"/>
        <dbReference type="Rhea" id="RHEA-COMP:10102"/>
        <dbReference type="ChEBI" id="CHEBI:65314"/>
        <dbReference type="ChEBI" id="CHEBI:65315"/>
        <dbReference type="EC" id="5.4.99.25"/>
    </reaction>
</comment>
<evidence type="ECO:0000256" key="1">
    <source>
        <dbReference type="ARBA" id="ARBA00000385"/>
    </source>
</evidence>
<dbReference type="Gene3D" id="3.30.2350.10">
    <property type="entry name" value="Pseudouridine synthase"/>
    <property type="match status" value="1"/>
</dbReference>
<dbReference type="InterPro" id="IPR032819">
    <property type="entry name" value="TruB_C"/>
</dbReference>
<dbReference type="Pfam" id="PF16198">
    <property type="entry name" value="TruB_C_2"/>
    <property type="match status" value="1"/>
</dbReference>
<keyword evidence="10" id="KW-1185">Reference proteome</keyword>
<comment type="similarity">
    <text evidence="2 5">Belongs to the pseudouridine synthase TruB family. Type 1 subfamily.</text>
</comment>
<proteinExistence type="inferred from homology"/>
<name>A0ABP9J7L7_9MICO</name>
<keyword evidence="3 5" id="KW-0819">tRNA processing</keyword>
<evidence type="ECO:0000259" key="8">
    <source>
        <dbReference type="Pfam" id="PF16198"/>
    </source>
</evidence>
<feature type="domain" description="tRNA pseudouridine synthase II TruB subfamily 2 C-terminal" evidence="7">
    <location>
        <begin position="283"/>
        <end position="337"/>
    </location>
</feature>
<reference evidence="10" key="1">
    <citation type="journal article" date="2019" name="Int. J. Syst. Evol. Microbiol.">
        <title>The Global Catalogue of Microorganisms (GCM) 10K type strain sequencing project: providing services to taxonomists for standard genome sequencing and annotation.</title>
        <authorList>
            <consortium name="The Broad Institute Genomics Platform"/>
            <consortium name="The Broad Institute Genome Sequencing Center for Infectious Disease"/>
            <person name="Wu L."/>
            <person name="Ma J."/>
        </authorList>
    </citation>
    <scope>NUCLEOTIDE SEQUENCE [LARGE SCALE GENOMIC DNA]</scope>
    <source>
        <strain evidence="10">JCM 17687</strain>
    </source>
</reference>
<evidence type="ECO:0000256" key="2">
    <source>
        <dbReference type="ARBA" id="ARBA00005642"/>
    </source>
</evidence>
<evidence type="ECO:0000313" key="10">
    <source>
        <dbReference type="Proteomes" id="UP001500427"/>
    </source>
</evidence>
<comment type="function">
    <text evidence="5">Responsible for synthesis of pseudouridine from uracil-55 in the psi GC loop of transfer RNAs.</text>
</comment>
<dbReference type="InterPro" id="IPR015225">
    <property type="entry name" value="tRNA_psdUridine_synth_fam2_C"/>
</dbReference>
<dbReference type="Pfam" id="PF01509">
    <property type="entry name" value="TruB_N"/>
    <property type="match status" value="1"/>
</dbReference>
<feature type="domain" description="Pseudouridine synthase II N-terminal" evidence="6">
    <location>
        <begin position="28"/>
        <end position="191"/>
    </location>
</feature>
<dbReference type="InterPro" id="IPR036974">
    <property type="entry name" value="PUA_sf"/>
</dbReference>
<dbReference type="PANTHER" id="PTHR13767:SF2">
    <property type="entry name" value="PSEUDOURIDYLATE SYNTHASE TRUB1"/>
    <property type="match status" value="1"/>
</dbReference>
<sequence>MSDAAPGGLLVVDKPAGWTSHDVVARARRLCRTRRVGHAGTLDPMATGVLVLGVDRGTKLLTFLVGCDKSYEATVRLGVATLTDDAEGEATATTGVADAAALEAALPAAVAALTGAIEQVPSAVSAIKVKGVRSYTRVRQGDTVDLPPRPVTVSRFDVLAVRRSTTPDADGAPLEVVDVDVVVDVSSGTYVRALARDLGAALGVGGHLTALRRTRVGRFGLDGAHSLEELEALAGEVAPRENPAGEKAAGEDAAGDVTGDAPAKGAAGIPLLPIAEAARAQLPVHEITAAEAVRLGHGQRIASAVVGEEAVAALDPDGRLVAVLDETRATARAKVVFAPAGAKG</sequence>
<dbReference type="InterPro" id="IPR002501">
    <property type="entry name" value="PsdUridine_synth_N"/>
</dbReference>
<dbReference type="NCBIfam" id="TIGR00431">
    <property type="entry name" value="TruB"/>
    <property type="match status" value="1"/>
</dbReference>
<comment type="caution">
    <text evidence="9">The sequence shown here is derived from an EMBL/GenBank/DDBJ whole genome shotgun (WGS) entry which is preliminary data.</text>
</comment>
<keyword evidence="4 5" id="KW-0413">Isomerase</keyword>
<dbReference type="CDD" id="cd02573">
    <property type="entry name" value="PseudoU_synth_EcTruB"/>
    <property type="match status" value="1"/>
</dbReference>
<dbReference type="Pfam" id="PF09142">
    <property type="entry name" value="TruB_C"/>
    <property type="match status" value="1"/>
</dbReference>
<evidence type="ECO:0000259" key="6">
    <source>
        <dbReference type="Pfam" id="PF01509"/>
    </source>
</evidence>
<dbReference type="InterPro" id="IPR015947">
    <property type="entry name" value="PUA-like_sf"/>
</dbReference>
<dbReference type="InterPro" id="IPR020103">
    <property type="entry name" value="PsdUridine_synth_cat_dom_sf"/>
</dbReference>
<dbReference type="PANTHER" id="PTHR13767">
    <property type="entry name" value="TRNA-PSEUDOURIDINE SYNTHASE"/>
    <property type="match status" value="1"/>
</dbReference>
<dbReference type="SUPFAM" id="SSF88697">
    <property type="entry name" value="PUA domain-like"/>
    <property type="match status" value="1"/>
</dbReference>
<protein>
    <recommendedName>
        <fullName evidence="5">tRNA pseudouridine synthase B</fullName>
        <ecNumber evidence="5">5.4.99.25</ecNumber>
    </recommendedName>
    <alternativeName>
        <fullName evidence="5">tRNA pseudouridine(55) synthase</fullName>
        <shortName evidence="5">Psi55 synthase</shortName>
    </alternativeName>
    <alternativeName>
        <fullName evidence="5">tRNA pseudouridylate synthase</fullName>
    </alternativeName>
    <alternativeName>
        <fullName evidence="5">tRNA-uridine isomerase</fullName>
    </alternativeName>
</protein>
<dbReference type="EMBL" id="BAABIW010000010">
    <property type="protein sequence ID" value="GAA5023039.1"/>
    <property type="molecule type" value="Genomic_DNA"/>
</dbReference>
<evidence type="ECO:0000256" key="5">
    <source>
        <dbReference type="HAMAP-Rule" id="MF_01080"/>
    </source>
</evidence>
<gene>
    <name evidence="5 9" type="primary">truB</name>
    <name evidence="9" type="ORF">GCM10023258_13910</name>
</gene>
<dbReference type="Proteomes" id="UP001500427">
    <property type="component" value="Unassembled WGS sequence"/>
</dbReference>
<dbReference type="HAMAP" id="MF_01080">
    <property type="entry name" value="TruB_bact"/>
    <property type="match status" value="1"/>
</dbReference>
<evidence type="ECO:0000256" key="4">
    <source>
        <dbReference type="ARBA" id="ARBA00023235"/>
    </source>
</evidence>
<feature type="active site" description="Nucleophile" evidence="5">
    <location>
        <position position="43"/>
    </location>
</feature>
<evidence type="ECO:0000259" key="7">
    <source>
        <dbReference type="Pfam" id="PF09142"/>
    </source>
</evidence>
<dbReference type="SUPFAM" id="SSF55120">
    <property type="entry name" value="Pseudouridine synthase"/>
    <property type="match status" value="1"/>
</dbReference>
<dbReference type="Gene3D" id="2.30.130.10">
    <property type="entry name" value="PUA domain"/>
    <property type="match status" value="1"/>
</dbReference>
<accession>A0ABP9J7L7</accession>
<evidence type="ECO:0000256" key="3">
    <source>
        <dbReference type="ARBA" id="ARBA00022694"/>
    </source>
</evidence>